<comment type="caution">
    <text evidence="9">The sequence shown here is derived from an EMBL/GenBank/DDBJ whole genome shotgun (WGS) entry which is preliminary data.</text>
</comment>
<feature type="transmembrane region" description="Helical" evidence="7">
    <location>
        <begin position="424"/>
        <end position="443"/>
    </location>
</feature>
<evidence type="ECO:0000256" key="3">
    <source>
        <dbReference type="ARBA" id="ARBA00022692"/>
    </source>
</evidence>
<protein>
    <submittedName>
        <fullName evidence="9">MFS family permease</fullName>
    </submittedName>
</protein>
<keyword evidence="2" id="KW-0813">Transport</keyword>
<evidence type="ECO:0000256" key="7">
    <source>
        <dbReference type="SAM" id="Phobius"/>
    </source>
</evidence>
<feature type="transmembrane region" description="Helical" evidence="7">
    <location>
        <begin position="31"/>
        <end position="49"/>
    </location>
</feature>
<reference evidence="9 10" key="1">
    <citation type="submission" date="2020-08" db="EMBL/GenBank/DDBJ databases">
        <title>The Agave Microbiome: Exploring the role of microbial communities in plant adaptations to desert environments.</title>
        <authorList>
            <person name="Partida-Martinez L.P."/>
        </authorList>
    </citation>
    <scope>NUCLEOTIDE SEQUENCE [LARGE SCALE GENOMIC DNA]</scope>
    <source>
        <strain evidence="9 10">AS2.23</strain>
    </source>
</reference>
<evidence type="ECO:0000313" key="10">
    <source>
        <dbReference type="Proteomes" id="UP000533269"/>
    </source>
</evidence>
<feature type="transmembrane region" description="Helical" evidence="7">
    <location>
        <begin position="357"/>
        <end position="377"/>
    </location>
</feature>
<dbReference type="Pfam" id="PF07690">
    <property type="entry name" value="MFS_1"/>
    <property type="match status" value="1"/>
</dbReference>
<dbReference type="InterPro" id="IPR036259">
    <property type="entry name" value="MFS_trans_sf"/>
</dbReference>
<proteinExistence type="predicted"/>
<sequence length="460" mass="50106">MDSSPSPTSPPPTGTSPAGGTSTGSTALRKAALRLIPFVAVMFFINYLDRTAISFAGPNGMNDDLALTAAQYGFAAGIFFVGYIILEIPSNLALHRFGARKWLARIMVTWGIVAVLFTWVQDATQLYWLRFLLGVTEAGFFPGAILFLTLWFPREYRRRALAGFYLAQPLTTVIGAPLAGFLMQSGHGVFGLEGWRFMFLCVGVPAIVLGVACWFYLTDKPEDAKWLTADERAWMRRELDAEADENEARGHVSARRILGEGRVWALAVAYFGLIYGLYSLAFFLPTIIGGFQERFGTTFSVFEKGLVTAVPYVPAAIALFLWSRHIYRNGFKSWHIALPTLAAGVSVPVALYMNSPFLTILVIAVTACGIFMALPNFWSLPAQFLTGAAAAAGIAFINTFGNIGGFSAPYITGWLTDLTGDEKLGLWLTGGLLVLSSVILLVLSRRSRAALTETPRTATV</sequence>
<evidence type="ECO:0000256" key="5">
    <source>
        <dbReference type="ARBA" id="ARBA00023136"/>
    </source>
</evidence>
<gene>
    <name evidence="9" type="ORF">FHR75_004140</name>
</gene>
<feature type="transmembrane region" description="Helical" evidence="7">
    <location>
        <begin position="334"/>
        <end position="351"/>
    </location>
</feature>
<feature type="transmembrane region" description="Helical" evidence="7">
    <location>
        <begin position="384"/>
        <end position="404"/>
    </location>
</feature>
<feature type="domain" description="Major facilitator superfamily (MFS) profile" evidence="8">
    <location>
        <begin position="35"/>
        <end position="448"/>
    </location>
</feature>
<dbReference type="InterPro" id="IPR020846">
    <property type="entry name" value="MFS_dom"/>
</dbReference>
<feature type="transmembrane region" description="Helical" evidence="7">
    <location>
        <begin position="263"/>
        <end position="285"/>
    </location>
</feature>
<dbReference type="FunFam" id="1.20.1250.20:FF:000018">
    <property type="entry name" value="MFS transporter permease"/>
    <property type="match status" value="1"/>
</dbReference>
<dbReference type="PANTHER" id="PTHR43791">
    <property type="entry name" value="PERMEASE-RELATED"/>
    <property type="match status" value="1"/>
</dbReference>
<comment type="subcellular location">
    <subcellularLocation>
        <location evidence="1">Cell membrane</location>
        <topology evidence="1">Multi-pass membrane protein</topology>
    </subcellularLocation>
</comment>
<dbReference type="Gene3D" id="1.20.1250.20">
    <property type="entry name" value="MFS general substrate transporter like domains"/>
    <property type="match status" value="2"/>
</dbReference>
<evidence type="ECO:0000256" key="2">
    <source>
        <dbReference type="ARBA" id="ARBA00022448"/>
    </source>
</evidence>
<dbReference type="CDD" id="cd17319">
    <property type="entry name" value="MFS_ExuT_GudP_like"/>
    <property type="match status" value="1"/>
</dbReference>
<dbReference type="SUPFAM" id="SSF103473">
    <property type="entry name" value="MFS general substrate transporter"/>
    <property type="match status" value="1"/>
</dbReference>
<evidence type="ECO:0000256" key="1">
    <source>
        <dbReference type="ARBA" id="ARBA00004651"/>
    </source>
</evidence>
<feature type="transmembrane region" description="Helical" evidence="7">
    <location>
        <begin position="305"/>
        <end position="322"/>
    </location>
</feature>
<reference evidence="9 10" key="2">
    <citation type="submission" date="2020-08" db="EMBL/GenBank/DDBJ databases">
        <authorList>
            <person name="Partida-Martinez L."/>
            <person name="Huntemann M."/>
            <person name="Clum A."/>
            <person name="Wang J."/>
            <person name="Palaniappan K."/>
            <person name="Ritter S."/>
            <person name="Chen I.-M."/>
            <person name="Stamatis D."/>
            <person name="Reddy T."/>
            <person name="O'Malley R."/>
            <person name="Daum C."/>
            <person name="Shapiro N."/>
            <person name="Ivanova N."/>
            <person name="Kyrpides N."/>
            <person name="Woyke T."/>
        </authorList>
    </citation>
    <scope>NUCLEOTIDE SEQUENCE [LARGE SCALE GENOMIC DNA]</scope>
    <source>
        <strain evidence="9 10">AS2.23</strain>
    </source>
</reference>
<feature type="transmembrane region" description="Helical" evidence="7">
    <location>
        <begin position="69"/>
        <end position="90"/>
    </location>
</feature>
<keyword evidence="3 7" id="KW-0812">Transmembrane</keyword>
<dbReference type="EMBL" id="JACHVY010000006">
    <property type="protein sequence ID" value="MBB2903298.1"/>
    <property type="molecule type" value="Genomic_DNA"/>
</dbReference>
<evidence type="ECO:0000256" key="4">
    <source>
        <dbReference type="ARBA" id="ARBA00022989"/>
    </source>
</evidence>
<dbReference type="InterPro" id="IPR011701">
    <property type="entry name" value="MFS"/>
</dbReference>
<dbReference type="RefSeq" id="WP_183392910.1">
    <property type="nucleotide sequence ID" value="NZ_JACHVY010000006.1"/>
</dbReference>
<feature type="transmembrane region" description="Helical" evidence="7">
    <location>
        <begin position="164"/>
        <end position="183"/>
    </location>
</feature>
<dbReference type="Proteomes" id="UP000533269">
    <property type="component" value="Unassembled WGS sequence"/>
</dbReference>
<organism evidence="9 10">
    <name type="scientific">Kineococcus radiotolerans</name>
    <dbReference type="NCBI Taxonomy" id="131568"/>
    <lineage>
        <taxon>Bacteria</taxon>
        <taxon>Bacillati</taxon>
        <taxon>Actinomycetota</taxon>
        <taxon>Actinomycetes</taxon>
        <taxon>Kineosporiales</taxon>
        <taxon>Kineosporiaceae</taxon>
        <taxon>Kineococcus</taxon>
    </lineage>
</organism>
<feature type="transmembrane region" description="Helical" evidence="7">
    <location>
        <begin position="127"/>
        <end position="152"/>
    </location>
</feature>
<dbReference type="GO" id="GO:0022857">
    <property type="term" value="F:transmembrane transporter activity"/>
    <property type="evidence" value="ECO:0007669"/>
    <property type="project" value="InterPro"/>
</dbReference>
<feature type="transmembrane region" description="Helical" evidence="7">
    <location>
        <begin position="195"/>
        <end position="217"/>
    </location>
</feature>
<dbReference type="PANTHER" id="PTHR43791:SF36">
    <property type="entry name" value="TRANSPORTER, PUTATIVE (AFU_ORTHOLOGUE AFUA_6G08340)-RELATED"/>
    <property type="match status" value="1"/>
</dbReference>
<dbReference type="PROSITE" id="PS50850">
    <property type="entry name" value="MFS"/>
    <property type="match status" value="1"/>
</dbReference>
<keyword evidence="5 7" id="KW-0472">Membrane</keyword>
<dbReference type="GO" id="GO:0005886">
    <property type="term" value="C:plasma membrane"/>
    <property type="evidence" value="ECO:0007669"/>
    <property type="project" value="UniProtKB-SubCell"/>
</dbReference>
<evidence type="ECO:0000256" key="6">
    <source>
        <dbReference type="SAM" id="MobiDB-lite"/>
    </source>
</evidence>
<dbReference type="AlphaFoldDB" id="A0A7W4TRB9"/>
<keyword evidence="4 7" id="KW-1133">Transmembrane helix</keyword>
<feature type="transmembrane region" description="Helical" evidence="7">
    <location>
        <begin position="102"/>
        <end position="121"/>
    </location>
</feature>
<evidence type="ECO:0000313" key="9">
    <source>
        <dbReference type="EMBL" id="MBB2903298.1"/>
    </source>
</evidence>
<accession>A0A7W4TRB9</accession>
<evidence type="ECO:0000259" key="8">
    <source>
        <dbReference type="PROSITE" id="PS50850"/>
    </source>
</evidence>
<name>A0A7W4TRB9_KINRA</name>
<feature type="region of interest" description="Disordered" evidence="6">
    <location>
        <begin position="1"/>
        <end position="23"/>
    </location>
</feature>